<dbReference type="Gene3D" id="3.75.10.10">
    <property type="entry name" value="L-arginine/glycine Amidinotransferase, Chain A"/>
    <property type="match status" value="1"/>
</dbReference>
<dbReference type="InterPro" id="IPR007466">
    <property type="entry name" value="Peptidyl-Arg-deiminase_porph"/>
</dbReference>
<reference evidence="4 5" key="1">
    <citation type="submission" date="2018-06" db="EMBL/GenBank/DDBJ databases">
        <title>Genomic Encyclopedia of Archaeal and Bacterial Type Strains, Phase II (KMG-II): from individual species to whole genera.</title>
        <authorList>
            <person name="Goeker M."/>
        </authorList>
    </citation>
    <scope>NUCLEOTIDE SEQUENCE [LARGE SCALE GENOMIC DNA]</scope>
    <source>
        <strain evidence="4 5">DSM 24464</strain>
    </source>
</reference>
<dbReference type="AlphaFoldDB" id="A0A327RI38"/>
<dbReference type="EMBL" id="QLLO01000003">
    <property type="protein sequence ID" value="RAJ16281.1"/>
    <property type="molecule type" value="Genomic_DNA"/>
</dbReference>
<dbReference type="Proteomes" id="UP000248703">
    <property type="component" value="Unassembled WGS sequence"/>
</dbReference>
<gene>
    <name evidence="4" type="ORF">LY08_01139</name>
</gene>
<dbReference type="OrthoDB" id="9808013at2"/>
<sequence>MYSLKQKFTLLLFLLFAVQLTIAQEDQLLPKGLSENERSLVSQFQFKSSSSTAAPSGPVRTAAEWEEVEYLVIRWTSNYQNILRQIVEVGVTECKVIIVTQNQSSVSNYLSSNGIDLTNVSFLNAASNSIWIRDYAGNTIYSNDVGQRALVDWIYNRPRPDDDVVPAGHASMLSLPIYITDSGTNDLVNTGGNFMSDGLGNAFASELILEENEPGNPYNVSAKTEAQIDNIMFNYMGIDNYIKMPTLPYDGIHHIDMHMKLLDEETLLVSKYPNGVADGPQIEANIQYVLNNFQSPFGTPYKVEWIDAPPSTSGLYPDNGGYYRTFSNSLILNKSILVPTYRPSVDGPALAKYQELMPGYNVVGIDVDNSGENLIASSGAIHCITHTIGVAEPLWIVHQPVNLVNAGTNITIDAMVKHVSGISSAKVFWREEGTTTFNETTMSLVSGDNWTANLPLAASATNIDYYISAQAVSGKVLTRPLVAPSGFWTTEVNTLSVEEWAENNISLPYPNPTRNNVSFNLNHIKGDINITIFNTLGQRLYNNTLHSGNGVINLELNDDWQGMLHIIFEGDFGTINRKIIKI</sequence>
<dbReference type="Pfam" id="PF04371">
    <property type="entry name" value="PAD_porph"/>
    <property type="match status" value="1"/>
</dbReference>
<name>A0A327RI38_9FLAO</name>
<evidence type="ECO:0000313" key="5">
    <source>
        <dbReference type="Proteomes" id="UP000248703"/>
    </source>
</evidence>
<accession>A0A327RI38</accession>
<dbReference type="GO" id="GO:0004668">
    <property type="term" value="F:protein-arginine deiminase activity"/>
    <property type="evidence" value="ECO:0007669"/>
    <property type="project" value="InterPro"/>
</dbReference>
<protein>
    <submittedName>
        <fullName evidence="4">Putative secreted protein (Por secretion system target)</fullName>
    </submittedName>
</protein>
<evidence type="ECO:0000256" key="3">
    <source>
        <dbReference type="SAM" id="SignalP"/>
    </source>
</evidence>
<evidence type="ECO:0000313" key="4">
    <source>
        <dbReference type="EMBL" id="RAJ16281.1"/>
    </source>
</evidence>
<dbReference type="SUPFAM" id="SSF55909">
    <property type="entry name" value="Pentein"/>
    <property type="match status" value="1"/>
</dbReference>
<keyword evidence="5" id="KW-1185">Reference proteome</keyword>
<dbReference type="PANTHER" id="PTHR31377:SF0">
    <property type="entry name" value="AGMATINE DEIMINASE-RELATED"/>
    <property type="match status" value="1"/>
</dbReference>
<dbReference type="RefSeq" id="WP_111659475.1">
    <property type="nucleotide sequence ID" value="NZ_QLLO01000003.1"/>
</dbReference>
<dbReference type="InterPro" id="IPR026444">
    <property type="entry name" value="Secre_tail"/>
</dbReference>
<feature type="chain" id="PRO_5016363457" evidence="3">
    <location>
        <begin position="24"/>
        <end position="582"/>
    </location>
</feature>
<dbReference type="GO" id="GO:0009446">
    <property type="term" value="P:putrescine biosynthetic process"/>
    <property type="evidence" value="ECO:0007669"/>
    <property type="project" value="InterPro"/>
</dbReference>
<evidence type="ECO:0000256" key="2">
    <source>
        <dbReference type="ARBA" id="ARBA00022801"/>
    </source>
</evidence>
<comment type="caution">
    <text evidence="4">The sequence shown here is derived from an EMBL/GenBank/DDBJ whole genome shotgun (WGS) entry which is preliminary data.</text>
</comment>
<evidence type="ECO:0000256" key="1">
    <source>
        <dbReference type="ARBA" id="ARBA00022729"/>
    </source>
</evidence>
<keyword evidence="2" id="KW-0378">Hydrolase</keyword>
<dbReference type="NCBIfam" id="TIGR04183">
    <property type="entry name" value="Por_Secre_tail"/>
    <property type="match status" value="1"/>
</dbReference>
<proteinExistence type="predicted"/>
<keyword evidence="1 3" id="KW-0732">Signal</keyword>
<organism evidence="4 5">
    <name type="scientific">Olleya aquimaris</name>
    <dbReference type="NCBI Taxonomy" id="639310"/>
    <lineage>
        <taxon>Bacteria</taxon>
        <taxon>Pseudomonadati</taxon>
        <taxon>Bacteroidota</taxon>
        <taxon>Flavobacteriia</taxon>
        <taxon>Flavobacteriales</taxon>
        <taxon>Flavobacteriaceae</taxon>
    </lineage>
</organism>
<feature type="signal peptide" evidence="3">
    <location>
        <begin position="1"/>
        <end position="23"/>
    </location>
</feature>
<dbReference type="GO" id="GO:0047632">
    <property type="term" value="F:agmatine deiminase activity"/>
    <property type="evidence" value="ECO:0007669"/>
    <property type="project" value="TreeGrafter"/>
</dbReference>
<dbReference type="PANTHER" id="PTHR31377">
    <property type="entry name" value="AGMATINE DEIMINASE-RELATED"/>
    <property type="match status" value="1"/>
</dbReference>